<comment type="catalytic activity">
    <reaction evidence="10">
        <text>[(1-&gt;4)-beta-D-glucosyl]n+m + reduced acceptor + O2 = 4-dehydro-beta-D-glucosyl-[(1-&gt;4)-beta-D-glucosyl]n-1 + [(1-&gt;4)-beta-D-glucosyl]m + acceptor + H2O.</text>
        <dbReference type="EC" id="1.14.99.56"/>
    </reaction>
</comment>
<keyword evidence="3" id="KW-0964">Secreted</keyword>
<sequence length="270" mass="28259">MPSFSTLAAVSLPLIRLVSAHGYVAGITVNGGSWVEGSNPNWFYQPEGDVPETPGWQAENQDNGFVAPDSFATADIACHKSATPGQTYVEAASGDTLTLYWNTWPDSHKGPIINYLAKCSGECTSASAGDLSFTKVSEGAWLSGSDPGDWVTDTLIAQNFTSDFEVPSGLAPGNYVLRHEIIALHSAGSENGAQAYPQCINIKVGGSGSTSLPRVSPPPSSTRRPIPVSSSASTVRLTATRSPAQRSGAAKPMCPATLFLDPLVDGLDMV</sequence>
<dbReference type="GO" id="GO:0005576">
    <property type="term" value="C:extracellular region"/>
    <property type="evidence" value="ECO:0007669"/>
    <property type="project" value="UniProtKB-SubCell"/>
</dbReference>
<proteinExistence type="inferred from homology"/>
<name>A0A439DFU4_9PEZI</name>
<comment type="cofactor">
    <cofactor evidence="1">
        <name>Cu(2+)</name>
        <dbReference type="ChEBI" id="CHEBI:29036"/>
    </cofactor>
</comment>
<evidence type="ECO:0000313" key="15">
    <source>
        <dbReference type="EMBL" id="RWA13280.1"/>
    </source>
</evidence>
<evidence type="ECO:0000256" key="7">
    <source>
        <dbReference type="ARBA" id="ARBA00023277"/>
    </source>
</evidence>
<feature type="domain" description="Auxiliary Activity family 9 catalytic" evidence="14">
    <location>
        <begin position="21"/>
        <end position="218"/>
    </location>
</feature>
<comment type="subcellular location">
    <subcellularLocation>
        <location evidence="2">Secreted</location>
    </subcellularLocation>
</comment>
<evidence type="ECO:0000256" key="9">
    <source>
        <dbReference type="ARBA" id="ARBA00044502"/>
    </source>
</evidence>
<feature type="signal peptide" evidence="13">
    <location>
        <begin position="1"/>
        <end position="20"/>
    </location>
</feature>
<feature type="compositionally biased region" description="Low complexity" evidence="12">
    <location>
        <begin position="221"/>
        <end position="231"/>
    </location>
</feature>
<evidence type="ECO:0000256" key="5">
    <source>
        <dbReference type="ARBA" id="ARBA00023001"/>
    </source>
</evidence>
<dbReference type="EC" id="1.14.99.56" evidence="11"/>
<evidence type="ECO:0000256" key="10">
    <source>
        <dbReference type="ARBA" id="ARBA00045077"/>
    </source>
</evidence>
<evidence type="ECO:0000256" key="12">
    <source>
        <dbReference type="SAM" id="MobiDB-lite"/>
    </source>
</evidence>
<dbReference type="AlphaFoldDB" id="A0A439DFU4"/>
<accession>A0A439DFU4</accession>
<dbReference type="Pfam" id="PF03443">
    <property type="entry name" value="AA9"/>
    <property type="match status" value="1"/>
</dbReference>
<dbReference type="Proteomes" id="UP000286045">
    <property type="component" value="Unassembled WGS sequence"/>
</dbReference>
<keyword evidence="6" id="KW-1015">Disulfide bond</keyword>
<gene>
    <name evidence="15" type="ORF">EKO27_g1826</name>
</gene>
<keyword evidence="16" id="KW-1185">Reference proteome</keyword>
<feature type="compositionally biased region" description="Polar residues" evidence="12">
    <location>
        <begin position="232"/>
        <end position="245"/>
    </location>
</feature>
<feature type="region of interest" description="Disordered" evidence="12">
    <location>
        <begin position="207"/>
        <end position="250"/>
    </location>
</feature>
<keyword evidence="8" id="KW-0624">Polysaccharide degradation</keyword>
<keyword evidence="7" id="KW-0119">Carbohydrate metabolism</keyword>
<dbReference type="Gene3D" id="2.70.50.70">
    <property type="match status" value="1"/>
</dbReference>
<dbReference type="EMBL" id="RYZI01000030">
    <property type="protein sequence ID" value="RWA13280.1"/>
    <property type="molecule type" value="Genomic_DNA"/>
</dbReference>
<feature type="chain" id="PRO_5018988232" description="lytic cellulose monooxygenase (C4-dehydrogenating)" evidence="13">
    <location>
        <begin position="21"/>
        <end position="270"/>
    </location>
</feature>
<evidence type="ECO:0000256" key="2">
    <source>
        <dbReference type="ARBA" id="ARBA00004613"/>
    </source>
</evidence>
<evidence type="ECO:0000256" key="1">
    <source>
        <dbReference type="ARBA" id="ARBA00001973"/>
    </source>
</evidence>
<reference evidence="15 16" key="1">
    <citation type="submission" date="2018-12" db="EMBL/GenBank/DDBJ databases">
        <title>Draft genome sequence of Xylaria grammica IHI A82.</title>
        <authorList>
            <person name="Buettner E."/>
            <person name="Kellner H."/>
        </authorList>
    </citation>
    <scope>NUCLEOTIDE SEQUENCE [LARGE SCALE GENOMIC DNA]</scope>
    <source>
        <strain evidence="15 16">IHI A82</strain>
    </source>
</reference>
<dbReference type="GO" id="GO:0030245">
    <property type="term" value="P:cellulose catabolic process"/>
    <property type="evidence" value="ECO:0007669"/>
    <property type="project" value="UniProtKB-KW"/>
</dbReference>
<keyword evidence="5" id="KW-0136">Cellulose degradation</keyword>
<evidence type="ECO:0000256" key="3">
    <source>
        <dbReference type="ARBA" id="ARBA00022525"/>
    </source>
</evidence>
<evidence type="ECO:0000313" key="16">
    <source>
        <dbReference type="Proteomes" id="UP000286045"/>
    </source>
</evidence>
<dbReference type="PANTHER" id="PTHR33353">
    <property type="entry name" value="PUTATIVE (AFU_ORTHOLOGUE AFUA_1G12560)-RELATED"/>
    <property type="match status" value="1"/>
</dbReference>
<dbReference type="InterPro" id="IPR049892">
    <property type="entry name" value="AA9"/>
</dbReference>
<protein>
    <recommendedName>
        <fullName evidence="11">lytic cellulose monooxygenase (C4-dehydrogenating)</fullName>
        <ecNumber evidence="11">1.14.99.56</ecNumber>
    </recommendedName>
</protein>
<evidence type="ECO:0000256" key="11">
    <source>
        <dbReference type="ARBA" id="ARBA00047174"/>
    </source>
</evidence>
<dbReference type="STRING" id="363999.A0A439DFU4"/>
<evidence type="ECO:0000256" key="6">
    <source>
        <dbReference type="ARBA" id="ARBA00023157"/>
    </source>
</evidence>
<evidence type="ECO:0000256" key="4">
    <source>
        <dbReference type="ARBA" id="ARBA00022729"/>
    </source>
</evidence>
<dbReference type="InterPro" id="IPR005103">
    <property type="entry name" value="AA9_LPMO"/>
</dbReference>
<evidence type="ECO:0000259" key="14">
    <source>
        <dbReference type="Pfam" id="PF03443"/>
    </source>
</evidence>
<organism evidence="15 16">
    <name type="scientific">Xylaria grammica</name>
    <dbReference type="NCBI Taxonomy" id="363999"/>
    <lineage>
        <taxon>Eukaryota</taxon>
        <taxon>Fungi</taxon>
        <taxon>Dikarya</taxon>
        <taxon>Ascomycota</taxon>
        <taxon>Pezizomycotina</taxon>
        <taxon>Sordariomycetes</taxon>
        <taxon>Xylariomycetidae</taxon>
        <taxon>Xylariales</taxon>
        <taxon>Xylariaceae</taxon>
        <taxon>Xylaria</taxon>
    </lineage>
</organism>
<keyword evidence="4 13" id="KW-0732">Signal</keyword>
<comment type="caution">
    <text evidence="15">The sequence shown here is derived from an EMBL/GenBank/DDBJ whole genome shotgun (WGS) entry which is preliminary data.</text>
</comment>
<dbReference type="CDD" id="cd21175">
    <property type="entry name" value="LPMO_AA9"/>
    <property type="match status" value="1"/>
</dbReference>
<comment type="similarity">
    <text evidence="9">Belongs to the polysaccharide monooxygenase AA9 family.</text>
</comment>
<dbReference type="PANTHER" id="PTHR33353:SF34">
    <property type="entry name" value="ENDO-BETA-1,4-GLUCANASE D"/>
    <property type="match status" value="1"/>
</dbReference>
<evidence type="ECO:0000256" key="13">
    <source>
        <dbReference type="SAM" id="SignalP"/>
    </source>
</evidence>
<evidence type="ECO:0000256" key="8">
    <source>
        <dbReference type="ARBA" id="ARBA00023326"/>
    </source>
</evidence>